<keyword evidence="7" id="KW-0143">Chaperone</keyword>
<evidence type="ECO:0000256" key="6">
    <source>
        <dbReference type="ARBA" id="ARBA00022840"/>
    </source>
</evidence>
<comment type="caution">
    <text evidence="10">The sequence shown here is derived from an EMBL/GenBank/DDBJ whole genome shotgun (WGS) entry which is preliminary data.</text>
</comment>
<feature type="domain" description="AAA+ ATPase" evidence="9">
    <location>
        <begin position="1650"/>
        <end position="1838"/>
    </location>
</feature>
<dbReference type="GO" id="GO:0005654">
    <property type="term" value="C:nucleoplasm"/>
    <property type="evidence" value="ECO:0007669"/>
    <property type="project" value="UniProtKB-SubCell"/>
</dbReference>
<evidence type="ECO:0000313" key="11">
    <source>
        <dbReference type="Proteomes" id="UP000502823"/>
    </source>
</evidence>
<dbReference type="FunFam" id="3.40.50.300:FF:000956">
    <property type="entry name" value="Midasin"/>
    <property type="match status" value="1"/>
</dbReference>
<protein>
    <recommendedName>
        <fullName evidence="4">Midasin</fullName>
    </recommendedName>
</protein>
<gene>
    <name evidence="10" type="ORF">Cfor_01591</name>
</gene>
<dbReference type="Pfam" id="PF07728">
    <property type="entry name" value="AAA_5"/>
    <property type="match status" value="5"/>
</dbReference>
<dbReference type="FunFam" id="3.40.50.300:FF:000142">
    <property type="entry name" value="Midasin"/>
    <property type="match status" value="1"/>
</dbReference>
<dbReference type="Pfam" id="PF17865">
    <property type="entry name" value="AAA_lid_5"/>
    <property type="match status" value="1"/>
</dbReference>
<evidence type="ECO:0000256" key="7">
    <source>
        <dbReference type="ARBA" id="ARBA00023186"/>
    </source>
</evidence>
<dbReference type="InterPro" id="IPR048617">
    <property type="entry name" value="MDN1_AAA_lid_4"/>
</dbReference>
<dbReference type="GO" id="GO:0030687">
    <property type="term" value="C:preribosome, large subunit precursor"/>
    <property type="evidence" value="ECO:0007669"/>
    <property type="project" value="TreeGrafter"/>
</dbReference>
<dbReference type="Pfam" id="PF17867">
    <property type="entry name" value="AAA_lid_7"/>
    <property type="match status" value="3"/>
</dbReference>
<comment type="similarity">
    <text evidence="3">Belongs to the midasin family.</text>
</comment>
<dbReference type="EMBL" id="BLKM01002051">
    <property type="protein sequence ID" value="GFG40422.1"/>
    <property type="molecule type" value="Genomic_DNA"/>
</dbReference>
<dbReference type="PANTHER" id="PTHR48103">
    <property type="entry name" value="MIDASIN-RELATED"/>
    <property type="match status" value="1"/>
</dbReference>
<dbReference type="GO" id="GO:0005730">
    <property type="term" value="C:nucleolus"/>
    <property type="evidence" value="ECO:0007669"/>
    <property type="project" value="UniProtKB-SubCell"/>
</dbReference>
<evidence type="ECO:0000256" key="8">
    <source>
        <dbReference type="ARBA" id="ARBA00023242"/>
    </source>
</evidence>
<evidence type="ECO:0000256" key="4">
    <source>
        <dbReference type="ARBA" id="ARBA00017143"/>
    </source>
</evidence>
<feature type="domain" description="AAA+ ATPase" evidence="9">
    <location>
        <begin position="264"/>
        <end position="417"/>
    </location>
</feature>
<evidence type="ECO:0000256" key="3">
    <source>
        <dbReference type="ARBA" id="ARBA00007188"/>
    </source>
</evidence>
<dbReference type="InterPro" id="IPR027417">
    <property type="entry name" value="P-loop_NTPase"/>
</dbReference>
<dbReference type="CDD" id="cd00009">
    <property type="entry name" value="AAA"/>
    <property type="match status" value="3"/>
</dbReference>
<dbReference type="InterPro" id="IPR003593">
    <property type="entry name" value="AAA+_ATPase"/>
</dbReference>
<evidence type="ECO:0000256" key="2">
    <source>
        <dbReference type="ARBA" id="ARBA00004642"/>
    </source>
</evidence>
<proteinExistence type="inferred from homology"/>
<evidence type="ECO:0000313" key="10">
    <source>
        <dbReference type="EMBL" id="GFG40422.1"/>
    </source>
</evidence>
<dbReference type="InterPro" id="IPR011704">
    <property type="entry name" value="ATPase_dyneun-rel_AAA"/>
</dbReference>
<dbReference type="OrthoDB" id="422220at2759"/>
<feature type="domain" description="AAA+ ATPase" evidence="9">
    <location>
        <begin position="1306"/>
        <end position="1470"/>
    </location>
</feature>
<accession>A0A6L2Q9X9</accession>
<dbReference type="Gene3D" id="3.40.50.300">
    <property type="entry name" value="P-loop containing nucleotide triphosphate hydrolases"/>
    <property type="match status" value="6"/>
</dbReference>
<dbReference type="GO" id="GO:0005524">
    <property type="term" value="F:ATP binding"/>
    <property type="evidence" value="ECO:0007669"/>
    <property type="project" value="UniProtKB-KW"/>
</dbReference>
<keyword evidence="6" id="KW-0067">ATP-binding</keyword>
<dbReference type="InParanoid" id="A0A6L2Q9X9"/>
<comment type="subcellular location">
    <subcellularLocation>
        <location evidence="1">Nucleus</location>
        <location evidence="1">Nucleolus</location>
    </subcellularLocation>
    <subcellularLocation>
        <location evidence="2">Nucleus</location>
        <location evidence="2">Nucleoplasm</location>
    </subcellularLocation>
</comment>
<dbReference type="InterPro" id="IPR040848">
    <property type="entry name" value="AAA_lid_7"/>
</dbReference>
<evidence type="ECO:0000259" key="9">
    <source>
        <dbReference type="SMART" id="SM00382"/>
    </source>
</evidence>
<sequence length="2059" mass="229386">MEDIMNSLSEFLLTPDYTVAIAHCVPHVVLELLVLGEHRGRDTTLKVEDRNPHHKKMCVALGKLVSFQPDATRFALQYFENNPSPFQDTMTTHSLVPSSAKKRKLSSKKASHSLLVTDLDIVESCYNFLQVAGNYFRQRWQWSEFIKLYVGHSEDFICWLACQCAADVTAMTDTQRQALLNTYLSPECIRACTIRFDSIGFKEDAVKNKSVSDNSVCHISKAVVSVCGIQLPVFSSKYQDIRGCLIPVNSTLGNLKSLALAVASGRAVCLQGPVGSGKTSVVEHLALLTGRNSAPHFMKVQLGDQTDSKMLLGSYRCTDVPGEFVWQPGILTQAVVGGHWILLEDIDSAAADVASVLASLAETGTLSVPGYRDCIRVAPGFQLIVTQRLLPSSSGFHSQLLGAASFLEKHWVQINIEPLSRQELLQLVEMMFPLLKTIASRIVEVFLLFSVGSHSSSLHHDPEVDEEVHESHVQDVEVGVAGRRLTSTRDLIKWCTRSVHGFDVSSQDSALKIFQDAIDIFCCSVTNADTRLKLATRIGACLGIVKTKADYFCNSYKPAVKVTPSSFMAGRVSLPRNVKMVTMLDSGTSGSSFSFTRPAACLLERVACCVAWKEPVLLVGETGTGKTSTVQYLADKTGHRLVVINMNQQSDSADLLGGYKPVDLKYIVGPVREEFETLFRSYFSVQKNVKFLEHIAACFNLRRWSTLLKLMKHSYSAAMKRLVAEDTPAQKGDADRKLAWQELGLKLLKLESQLKAPSALAFSFIEGSLVRALREDVCACKKGDQKPVERHPDFRLFACMNPATDVGKKDLPAGLRNRFTEFFVDELTEKSDLMLLVGTYLRDLSLPTVKLENIVRFYLSIRKEAAVRLTDGTGHKPHYSLRTLCRALSVASLNRCGSVLRSLYEALCLSFLTQLDYSSHPIVQQMVAKAVVGSADIKSILKQPIPPPNAADPDRCICFEGYWVPRGNHEPNVDAKYILTPSVRRNLCDLVRIVSIGRHPVLLQGETSVGKTSLITYLAKASGNLCVRINNHEHTDLQEYIGSYCADEHGRLVFREGVLVEAMRQGHWIILDELNLAPTDVLEALNRVLDDNRELFIPETQETVRAHPHFMLFATQNPPGVYGGRKMLSRAFRNRFVELHFDEIPAPELEIILHKRCDMPLSYCKKMVSVMTDLQLRRRGSAAFAGKQGFITLRDLFRWGERYRLAGEKEGTFYDWDQHIADEGYLVLAGRVRKQEECHVIQDVIKKHINRTVDPERLFTLSPETSSVTRIILEEVLMNPLPGFKHIVWTYTMRRLAVLVGKACQFKEPVLLVGETGCGKTSVCQMLAAIHHQSLFTVNCHMHTESSDFLGGLRPVREHTNNVEPARLFEWVDGPLIEAMRKGDLFLADEISLADDSVLERLNSLLEPERKLLLAEKGGGEVGTEKSCILTANINFHFIGTMNPGGDYGKKELSPALRNRFTEIWCESCTDRKDLLSIVEHNLKPGFSQAGVGSRLLDFIGWFTSTDVGKRFTVSVRDILSWVNFINVCAEDEHSEDEVRGTKKLDLAAAYIHGACLTFLDSFGSGRTSVDSTTNLKALHTAASKYLMEQMGMSTDEIASLCSVVSTDTHFGIHPFYIRKGTVPTIADNFTFLAPTTSLNVSRVLRGLQLNKPILLEGSPGVGKTSLVMALAKAAGYHVTRINVSDQTDVSDLFGADLPMEGGDSGQFAWRDGPFLQALKAGHWILLDELNLASQSVLEGLNACLDHRGEVFIPELGKTFYVQSDSTRLFGAQNPLRQGGARRGLPQSFLNRFTQVYIDSLTEADLQFIMTSLFPALPRNLISCMVKFNSRLVRETGELRLWGQRGAPWELNLRDLFRWCEAIMADSGRCTTSDKDVTFHPGKFVDLIYVDRMRTKEDKEKVKEIYIQEIGSDYPLFCDFPRIHITHSTLFIDDIFMSRNGMTSQRTGMKEEVNDSAVQSVTGLNQGVPQEQDSLLLLRRQFHVLRSLARCVELNYLAILVGSAGSGKTSAVHLLSELVGRELRVLSINSAMDTTEILGGFEQVGITMSSVLCVKSYYL</sequence>
<dbReference type="Proteomes" id="UP000502823">
    <property type="component" value="Unassembled WGS sequence"/>
</dbReference>
<dbReference type="PANTHER" id="PTHR48103:SF2">
    <property type="entry name" value="MIDASIN"/>
    <property type="match status" value="1"/>
</dbReference>
<dbReference type="GO" id="GO:0000055">
    <property type="term" value="P:ribosomal large subunit export from nucleus"/>
    <property type="evidence" value="ECO:0007669"/>
    <property type="project" value="TreeGrafter"/>
</dbReference>
<dbReference type="FunFam" id="3.40.50.300:FF:000582">
    <property type="entry name" value="Midasin"/>
    <property type="match status" value="1"/>
</dbReference>
<feature type="domain" description="AAA+ ATPase" evidence="9">
    <location>
        <begin position="997"/>
        <end position="1142"/>
    </location>
</feature>
<dbReference type="GO" id="GO:0016887">
    <property type="term" value="F:ATP hydrolysis activity"/>
    <property type="evidence" value="ECO:0007669"/>
    <property type="project" value="InterPro"/>
</dbReference>
<evidence type="ECO:0000256" key="1">
    <source>
        <dbReference type="ARBA" id="ARBA00004604"/>
    </source>
</evidence>
<dbReference type="FunFam" id="3.40.50.300:FF:000764">
    <property type="entry name" value="Midasin"/>
    <property type="match status" value="1"/>
</dbReference>
<reference evidence="11" key="1">
    <citation type="submission" date="2020-01" db="EMBL/GenBank/DDBJ databases">
        <title>Draft genome sequence of the Termite Coptotermes fromosanus.</title>
        <authorList>
            <person name="Itakura S."/>
            <person name="Yosikawa Y."/>
            <person name="Umezawa K."/>
        </authorList>
    </citation>
    <scope>NUCLEOTIDE SEQUENCE [LARGE SCALE GENOMIC DNA]</scope>
</reference>
<dbReference type="GO" id="GO:0000027">
    <property type="term" value="P:ribosomal large subunit assembly"/>
    <property type="evidence" value="ECO:0007669"/>
    <property type="project" value="TreeGrafter"/>
</dbReference>
<dbReference type="SUPFAM" id="SSF52540">
    <property type="entry name" value="P-loop containing nucleoside triphosphate hydrolases"/>
    <property type="match status" value="6"/>
</dbReference>
<feature type="domain" description="AAA+ ATPase" evidence="9">
    <location>
        <begin position="612"/>
        <end position="829"/>
    </location>
</feature>
<organism evidence="10 11">
    <name type="scientific">Coptotermes formosanus</name>
    <name type="common">Formosan subterranean termite</name>
    <dbReference type="NCBI Taxonomy" id="36987"/>
    <lineage>
        <taxon>Eukaryota</taxon>
        <taxon>Metazoa</taxon>
        <taxon>Ecdysozoa</taxon>
        <taxon>Arthropoda</taxon>
        <taxon>Hexapoda</taxon>
        <taxon>Insecta</taxon>
        <taxon>Pterygota</taxon>
        <taxon>Neoptera</taxon>
        <taxon>Polyneoptera</taxon>
        <taxon>Dictyoptera</taxon>
        <taxon>Blattodea</taxon>
        <taxon>Blattoidea</taxon>
        <taxon>Termitoidae</taxon>
        <taxon>Rhinotermitidae</taxon>
        <taxon>Coptotermes</taxon>
    </lineage>
</organism>
<dbReference type="SMART" id="SM00382">
    <property type="entry name" value="AAA"/>
    <property type="match status" value="5"/>
</dbReference>
<evidence type="ECO:0000256" key="5">
    <source>
        <dbReference type="ARBA" id="ARBA00022741"/>
    </source>
</evidence>
<name>A0A6L2Q9X9_COPFO</name>
<keyword evidence="11" id="KW-1185">Reference proteome</keyword>
<keyword evidence="8" id="KW-0539">Nucleus</keyword>
<dbReference type="InterPro" id="IPR041190">
    <property type="entry name" value="Midasin_AAA_lid_5"/>
</dbReference>
<keyword evidence="5" id="KW-0547">Nucleotide-binding</keyword>
<dbReference type="Pfam" id="PF21108">
    <property type="entry name" value="MDN1_4th"/>
    <property type="match status" value="1"/>
</dbReference>